<sequence>LIARGYPESGSLDVLFITYGGGHVEAVLPVAHALQAAGKNICIFALTTAAAIVEKSGLPYFTYADLPQAYEDEVITTGEHLSAQMPAMNIIPSDETRAYLGINYLDLVSQLGPDKAHHAWSNGGRQHFFPLLSMTKILTDLAPKLIMATNSPRSEQAAITAAAALNIPAVCLVDMFALQEVAWLCKSDFAQQLFVFDECVRQMLISHGRPAEDIMVTGNPAFDSLCDPATIEAGQRIRKERGWSLDDKVTLLYASSPEPETHPFTGEPSNPALPLDLENHLRDLIIADPRYELIIRRHPSEDQTVTLGERTYVSHRSDDINALVQAVDVVIVTVSTVGLQAYLAGTPVLSVECSVFAKDAPFGAFGMSTAVHDFAGIEPALKAIGDNKREKGHWIETAASKILTQMEKYLF</sequence>
<organism evidence="1">
    <name type="scientific">marine sediment metagenome</name>
    <dbReference type="NCBI Taxonomy" id="412755"/>
    <lineage>
        <taxon>unclassified sequences</taxon>
        <taxon>metagenomes</taxon>
        <taxon>ecological metagenomes</taxon>
    </lineage>
</organism>
<gene>
    <name evidence="1" type="ORF">LCGC14_1557210</name>
</gene>
<comment type="caution">
    <text evidence="1">The sequence shown here is derived from an EMBL/GenBank/DDBJ whole genome shotgun (WGS) entry which is preliminary data.</text>
</comment>
<evidence type="ECO:0008006" key="2">
    <source>
        <dbReference type="Google" id="ProtNLM"/>
    </source>
</evidence>
<dbReference type="SUPFAM" id="SSF53756">
    <property type="entry name" value="UDP-Glycosyltransferase/glycogen phosphorylase"/>
    <property type="match status" value="1"/>
</dbReference>
<protein>
    <recommendedName>
        <fullName evidence="2">UDP-N-acetylglucosamine 2-epimerase domain-containing protein</fullName>
    </recommendedName>
</protein>
<feature type="non-terminal residue" evidence="1">
    <location>
        <position position="1"/>
    </location>
</feature>
<accession>A0A0F9INI9</accession>
<evidence type="ECO:0000313" key="1">
    <source>
        <dbReference type="EMBL" id="KKM48974.1"/>
    </source>
</evidence>
<dbReference type="Gene3D" id="3.40.50.2000">
    <property type="entry name" value="Glycogen Phosphorylase B"/>
    <property type="match status" value="1"/>
</dbReference>
<dbReference type="InterPro" id="IPR043148">
    <property type="entry name" value="TagF_C"/>
</dbReference>
<dbReference type="EMBL" id="LAZR01011986">
    <property type="protein sequence ID" value="KKM48974.1"/>
    <property type="molecule type" value="Genomic_DNA"/>
</dbReference>
<proteinExistence type="predicted"/>
<dbReference type="Gene3D" id="3.40.50.12580">
    <property type="match status" value="1"/>
</dbReference>
<dbReference type="AlphaFoldDB" id="A0A0F9INI9"/>
<name>A0A0F9INI9_9ZZZZ</name>
<reference evidence="1" key="1">
    <citation type="journal article" date="2015" name="Nature">
        <title>Complex archaea that bridge the gap between prokaryotes and eukaryotes.</title>
        <authorList>
            <person name="Spang A."/>
            <person name="Saw J.H."/>
            <person name="Jorgensen S.L."/>
            <person name="Zaremba-Niedzwiedzka K."/>
            <person name="Martijn J."/>
            <person name="Lind A.E."/>
            <person name="van Eijk R."/>
            <person name="Schleper C."/>
            <person name="Guy L."/>
            <person name="Ettema T.J."/>
        </authorList>
    </citation>
    <scope>NUCLEOTIDE SEQUENCE</scope>
</reference>